<protein>
    <submittedName>
        <fullName evidence="1">Uncharacterized protein</fullName>
    </submittedName>
</protein>
<name>A0ABT9R4H5_9ACTN</name>
<sequence>MISRTRAMRLPGLPLALSGAAVPAPVGVR</sequence>
<accession>A0ABT9R4H5</accession>
<keyword evidence="2" id="KW-1185">Reference proteome</keyword>
<dbReference type="EMBL" id="JAUSRB010000002">
    <property type="protein sequence ID" value="MDP9864132.1"/>
    <property type="molecule type" value="Genomic_DNA"/>
</dbReference>
<comment type="caution">
    <text evidence="1">The sequence shown here is derived from an EMBL/GenBank/DDBJ whole genome shotgun (WGS) entry which is preliminary data.</text>
</comment>
<organism evidence="1 2">
    <name type="scientific">Streptosporangium brasiliense</name>
    <dbReference type="NCBI Taxonomy" id="47480"/>
    <lineage>
        <taxon>Bacteria</taxon>
        <taxon>Bacillati</taxon>
        <taxon>Actinomycetota</taxon>
        <taxon>Actinomycetes</taxon>
        <taxon>Streptosporangiales</taxon>
        <taxon>Streptosporangiaceae</taxon>
        <taxon>Streptosporangium</taxon>
    </lineage>
</organism>
<evidence type="ECO:0000313" key="1">
    <source>
        <dbReference type="EMBL" id="MDP9864132.1"/>
    </source>
</evidence>
<dbReference type="Proteomes" id="UP001230426">
    <property type="component" value="Unassembled WGS sequence"/>
</dbReference>
<reference evidence="1 2" key="1">
    <citation type="submission" date="2023-07" db="EMBL/GenBank/DDBJ databases">
        <title>Sequencing the genomes of 1000 actinobacteria strains.</title>
        <authorList>
            <person name="Klenk H.-P."/>
        </authorList>
    </citation>
    <scope>NUCLEOTIDE SEQUENCE [LARGE SCALE GENOMIC DNA]</scope>
    <source>
        <strain evidence="1 2">DSM 44109</strain>
    </source>
</reference>
<gene>
    <name evidence="1" type="ORF">J2S55_003398</name>
</gene>
<proteinExistence type="predicted"/>
<evidence type="ECO:0000313" key="2">
    <source>
        <dbReference type="Proteomes" id="UP001230426"/>
    </source>
</evidence>